<reference evidence="2 3" key="1">
    <citation type="submission" date="2015-03" db="EMBL/GenBank/DDBJ databases">
        <authorList>
            <person name="Murphy D."/>
        </authorList>
    </citation>
    <scope>NUCLEOTIDE SEQUENCE [LARGE SCALE GENOMIC DNA]</scope>
    <source>
        <strain evidence="2 3">PAP088</strain>
    </source>
</reference>
<dbReference type="RefSeq" id="WP_131724582.1">
    <property type="nucleotide sequence ID" value="NZ_CSWP01000009.1"/>
</dbReference>
<evidence type="ECO:0000313" key="2">
    <source>
        <dbReference type="EMBL" id="CPV66406.1"/>
    </source>
</evidence>
<dbReference type="EMBL" id="CSWP01000009">
    <property type="protein sequence ID" value="CPV66406.1"/>
    <property type="molecule type" value="Genomic_DNA"/>
</dbReference>
<evidence type="ECO:0000313" key="3">
    <source>
        <dbReference type="Proteomes" id="UP000045782"/>
    </source>
</evidence>
<name>A0A0U0ZRE2_9MYCO</name>
<dbReference type="AlphaFoldDB" id="A0A0U0ZRE2"/>
<evidence type="ECO:0000259" key="1">
    <source>
        <dbReference type="Pfam" id="PF20530"/>
    </source>
</evidence>
<protein>
    <submittedName>
        <fullName evidence="2">17 kDa surface antigen family protein</fullName>
    </submittedName>
</protein>
<feature type="domain" description="DUF6745" evidence="1">
    <location>
        <begin position="215"/>
        <end position="394"/>
    </location>
</feature>
<dbReference type="InterPro" id="IPR046633">
    <property type="entry name" value="DUF6745"/>
</dbReference>
<accession>A0A0U0ZRE2</accession>
<organism evidence="2 3">
    <name type="scientific">Mycobacteroides abscessus</name>
    <dbReference type="NCBI Taxonomy" id="36809"/>
    <lineage>
        <taxon>Bacteria</taxon>
        <taxon>Bacillati</taxon>
        <taxon>Actinomycetota</taxon>
        <taxon>Actinomycetes</taxon>
        <taxon>Mycobacteriales</taxon>
        <taxon>Mycobacteriaceae</taxon>
        <taxon>Mycobacteroides</taxon>
    </lineage>
</organism>
<dbReference type="Proteomes" id="UP000045782">
    <property type="component" value="Unassembled WGS sequence"/>
</dbReference>
<gene>
    <name evidence="2" type="ORF">ERS075579_03994</name>
</gene>
<proteinExistence type="predicted"/>
<dbReference type="Pfam" id="PF20530">
    <property type="entry name" value="DUF6745"/>
    <property type="match status" value="1"/>
</dbReference>
<sequence length="400" mass="44286">MTPAAVAGAVPWGLRLQAFNQERAALVDQIDTRWIAGAQTVVPLDRDIVHERACRIYTALGQKAPKKFLWFDSPLAAQLALISLAEAGANFGSGSINCRFHGQIHVGLISAAHRQFIEQLQRRWRRIRGVVENNARMIEQAVVDIANREVPCTQIADEFAGPWNHALQTAASYSARARAPQDLFAPEFGFPRQGGYVYLADVLTELGAALPGLGAPSLTGSANWWWTLDDAVSFVDRPAQLHLDNNGAAHNPDGPAVVYRDGFRIYAWHGTQVPADLIENGWETEQILHEPNVEIRRAAVERLGWDVFLAPFEPRASAADPGNPGQMLDLYELPPQLRFSNWRVVPQRQILLCTNGSVERDGTRRRYGLLVSADHIDPVAAAAELYGIPVDVYRNLEVRT</sequence>